<organism evidence="1 2">
    <name type="scientific">Halorientalis pallida</name>
    <dbReference type="NCBI Taxonomy" id="2479928"/>
    <lineage>
        <taxon>Archaea</taxon>
        <taxon>Methanobacteriati</taxon>
        <taxon>Methanobacteriota</taxon>
        <taxon>Stenosarchaea group</taxon>
        <taxon>Halobacteria</taxon>
        <taxon>Halobacteriales</taxon>
        <taxon>Haloarculaceae</taxon>
        <taxon>Halorientalis</taxon>
    </lineage>
</organism>
<evidence type="ECO:0000313" key="1">
    <source>
        <dbReference type="EMBL" id="RXK51651.1"/>
    </source>
</evidence>
<protein>
    <submittedName>
        <fullName evidence="1">Uncharacterized protein</fullName>
    </submittedName>
</protein>
<dbReference type="InterPro" id="IPR058821">
    <property type="entry name" value="Double_WHD-containing_halo"/>
</dbReference>
<dbReference type="EMBL" id="RDFA01000001">
    <property type="protein sequence ID" value="RXK51651.1"/>
    <property type="molecule type" value="Genomic_DNA"/>
</dbReference>
<name>A0A498L2X6_9EURY</name>
<gene>
    <name evidence="1" type="ORF">EAF64_03190</name>
</gene>
<evidence type="ECO:0000313" key="2">
    <source>
        <dbReference type="Proteomes" id="UP000289691"/>
    </source>
</evidence>
<dbReference type="RefSeq" id="WP_129067514.1">
    <property type="nucleotide sequence ID" value="NZ_RDFA01000001.1"/>
</dbReference>
<accession>A0A498L2X6</accession>
<sequence length="160" mass="17972">MRFKVAPEPVDSDLLAAVNGAIPLVPGSVDDCCARIQNRTGVGVREDAEAWLTFCRALRLATETDRGYERQRREYTDETVADAFAERVFGVAELRDALDAAGEPLSAEAAFDAIRDVVPTWERNRHGDWVAVWTERTRRLLDWGVVFGRVERSDDGYRSV</sequence>
<reference evidence="1 2" key="1">
    <citation type="submission" date="2019-01" db="EMBL/GenBank/DDBJ databases">
        <title>Halorientalis sp. F13-25 a new haloarchaeum isolated from hypersaline water.</title>
        <authorList>
            <person name="Ana D.-V."/>
            <person name="Cristina S.-P."/>
            <person name="Antonio V."/>
        </authorList>
    </citation>
    <scope>NUCLEOTIDE SEQUENCE [LARGE SCALE GENOMIC DNA]</scope>
    <source>
        <strain evidence="1 2">F13-25</strain>
    </source>
</reference>
<dbReference type="Pfam" id="PF25947">
    <property type="entry name" value="WHD_halo_double"/>
    <property type="match status" value="1"/>
</dbReference>
<dbReference type="OrthoDB" id="170219at2157"/>
<dbReference type="AlphaFoldDB" id="A0A498L2X6"/>
<proteinExistence type="predicted"/>
<comment type="caution">
    <text evidence="1">The sequence shown here is derived from an EMBL/GenBank/DDBJ whole genome shotgun (WGS) entry which is preliminary data.</text>
</comment>
<keyword evidence="2" id="KW-1185">Reference proteome</keyword>
<dbReference type="Proteomes" id="UP000289691">
    <property type="component" value="Unassembled WGS sequence"/>
</dbReference>